<dbReference type="EMBL" id="MLYV02000514">
    <property type="protein sequence ID" value="PSR87350.1"/>
    <property type="molecule type" value="Genomic_DNA"/>
</dbReference>
<name>A0A2R6P8R8_9APHY</name>
<organism evidence="2 3">
    <name type="scientific">Hermanssonia centrifuga</name>
    <dbReference type="NCBI Taxonomy" id="98765"/>
    <lineage>
        <taxon>Eukaryota</taxon>
        <taxon>Fungi</taxon>
        <taxon>Dikarya</taxon>
        <taxon>Basidiomycota</taxon>
        <taxon>Agaricomycotina</taxon>
        <taxon>Agaricomycetes</taxon>
        <taxon>Polyporales</taxon>
        <taxon>Meruliaceae</taxon>
        <taxon>Hermanssonia</taxon>
    </lineage>
</organism>
<evidence type="ECO:0000313" key="2">
    <source>
        <dbReference type="EMBL" id="PSR87350.1"/>
    </source>
</evidence>
<feature type="region of interest" description="Disordered" evidence="1">
    <location>
        <begin position="1"/>
        <end position="22"/>
    </location>
</feature>
<dbReference type="Proteomes" id="UP000186601">
    <property type="component" value="Unassembled WGS sequence"/>
</dbReference>
<evidence type="ECO:0000313" key="3">
    <source>
        <dbReference type="Proteomes" id="UP000186601"/>
    </source>
</evidence>
<comment type="caution">
    <text evidence="2">The sequence shown here is derived from an EMBL/GenBank/DDBJ whole genome shotgun (WGS) entry which is preliminary data.</text>
</comment>
<accession>A0A2R6P8R8</accession>
<proteinExistence type="predicted"/>
<protein>
    <submittedName>
        <fullName evidence="2">Uncharacterized protein</fullName>
    </submittedName>
</protein>
<keyword evidence="3" id="KW-1185">Reference proteome</keyword>
<evidence type="ECO:0000256" key="1">
    <source>
        <dbReference type="SAM" id="MobiDB-lite"/>
    </source>
</evidence>
<feature type="compositionally biased region" description="Basic and acidic residues" evidence="1">
    <location>
        <begin position="53"/>
        <end position="75"/>
    </location>
</feature>
<gene>
    <name evidence="2" type="ORF">PHLCEN_2v5167</name>
</gene>
<sequence length="106" mass="12280">MATDGSKLAQTSNRAERKYPSSFRNGRRLYLVECDPHEIGYTRLSWQWSRRANSKEEVQKNGKGDPWGRQEDSSATREPGSTVEDVDADPRLQKRRYILRNQDVPP</sequence>
<reference evidence="2 3" key="1">
    <citation type="submission" date="2018-02" db="EMBL/GenBank/DDBJ databases">
        <title>Genome sequence of the basidiomycete white-rot fungus Phlebia centrifuga.</title>
        <authorList>
            <person name="Granchi Z."/>
            <person name="Peng M."/>
            <person name="de Vries R.P."/>
            <person name="Hilden K."/>
            <person name="Makela M.R."/>
            <person name="Grigoriev I."/>
            <person name="Riley R."/>
        </authorList>
    </citation>
    <scope>NUCLEOTIDE SEQUENCE [LARGE SCALE GENOMIC DNA]</scope>
    <source>
        <strain evidence="2 3">FBCC195</strain>
    </source>
</reference>
<feature type="region of interest" description="Disordered" evidence="1">
    <location>
        <begin position="50"/>
        <end position="106"/>
    </location>
</feature>
<dbReference type="AlphaFoldDB" id="A0A2R6P8R8"/>